<sequence length="482" mass="54916">MSSQSVNGPPYWEHILREFVFKTVSPPPQGNHQLYKRLLDAPFYAGPFPFPTTDSATVLVLSRGDVYHLANGHWLFCQQGCFDCEVCSEHTHPAVKWILRRIKRISSHGSPRHDLQLTILPQVDGSYHMKSLWPRSYVYVTSQGEQDAYFNDRRYYRNDGTAYANHTEDDSSGQGRTGRNFWTFVDRNSLSDRSAVGTQVPEKRVIGGNDSSDSSKEHVDNNNKENVESTSVRVRQLIPKLILGTDHLGQKHLVHVVPADASTNTSLVNSAVSNGLNSAGQNRTAYQRILRRIYDSLSSNRRSIESFLDPSKQAGQVNQQSEEHQQQETRSGLAGLKQTGRFYPIHDRGARNKSSLYERWPYTLNWSRQRDKSNDDVFPERFINNTSNIGHRLSNPGIQNNLANLTLHRDMRNKNASDRIRSKLIDNDSLKMGNVTRKFIPRKYKIVVTTESTTKLSDITNDREIIQNRGYLTPGNQNVTSR</sequence>
<keyword evidence="3" id="KW-1185">Reference proteome</keyword>
<protein>
    <submittedName>
        <fullName evidence="2">Uncharacterized protein</fullName>
    </submittedName>
</protein>
<proteinExistence type="predicted"/>
<dbReference type="AlphaFoldDB" id="A0A0L7RFA3"/>
<organism evidence="2 3">
    <name type="scientific">Habropoda laboriosa</name>
    <dbReference type="NCBI Taxonomy" id="597456"/>
    <lineage>
        <taxon>Eukaryota</taxon>
        <taxon>Metazoa</taxon>
        <taxon>Ecdysozoa</taxon>
        <taxon>Arthropoda</taxon>
        <taxon>Hexapoda</taxon>
        <taxon>Insecta</taxon>
        <taxon>Pterygota</taxon>
        <taxon>Neoptera</taxon>
        <taxon>Endopterygota</taxon>
        <taxon>Hymenoptera</taxon>
        <taxon>Apocrita</taxon>
        <taxon>Aculeata</taxon>
        <taxon>Apoidea</taxon>
        <taxon>Anthophila</taxon>
        <taxon>Apidae</taxon>
        <taxon>Habropoda</taxon>
    </lineage>
</organism>
<name>A0A0L7RFA3_9HYME</name>
<accession>A0A0L7RFA3</accession>
<evidence type="ECO:0000256" key="1">
    <source>
        <dbReference type="SAM" id="MobiDB-lite"/>
    </source>
</evidence>
<feature type="compositionally biased region" description="Basic and acidic residues" evidence="1">
    <location>
        <begin position="213"/>
        <end position="227"/>
    </location>
</feature>
<feature type="region of interest" description="Disordered" evidence="1">
    <location>
        <begin position="311"/>
        <end position="333"/>
    </location>
</feature>
<evidence type="ECO:0000313" key="3">
    <source>
        <dbReference type="Proteomes" id="UP000053825"/>
    </source>
</evidence>
<gene>
    <name evidence="2" type="ORF">WH47_05451</name>
</gene>
<dbReference type="Proteomes" id="UP000053825">
    <property type="component" value="Unassembled WGS sequence"/>
</dbReference>
<reference evidence="2 3" key="1">
    <citation type="submission" date="2015-07" db="EMBL/GenBank/DDBJ databases">
        <title>The genome of Habropoda laboriosa.</title>
        <authorList>
            <person name="Pan H."/>
            <person name="Kapheim K."/>
        </authorList>
    </citation>
    <scope>NUCLEOTIDE SEQUENCE [LARGE SCALE GENOMIC DNA]</scope>
    <source>
        <strain evidence="2">0110345459</strain>
    </source>
</reference>
<dbReference type="OrthoDB" id="7696071at2759"/>
<dbReference type="EMBL" id="KQ414606">
    <property type="protein sequence ID" value="KOC69508.1"/>
    <property type="molecule type" value="Genomic_DNA"/>
</dbReference>
<evidence type="ECO:0000313" key="2">
    <source>
        <dbReference type="EMBL" id="KOC69508.1"/>
    </source>
</evidence>
<feature type="region of interest" description="Disordered" evidence="1">
    <location>
        <begin position="193"/>
        <end position="231"/>
    </location>
</feature>